<dbReference type="Pfam" id="PF00383">
    <property type="entry name" value="dCMP_cyt_deam_1"/>
    <property type="match status" value="1"/>
</dbReference>
<accession>A0A381WRE8</accession>
<dbReference type="InterPro" id="IPR002125">
    <property type="entry name" value="CMP_dCMP_dom"/>
</dbReference>
<dbReference type="PANTHER" id="PTHR11086">
    <property type="entry name" value="DEOXYCYTIDYLATE DEAMINASE-RELATED"/>
    <property type="match status" value="1"/>
</dbReference>
<feature type="domain" description="CMP/dCMP-type deaminase" evidence="6">
    <location>
        <begin position="7"/>
        <end position="142"/>
    </location>
</feature>
<dbReference type="GO" id="GO:0008270">
    <property type="term" value="F:zinc ion binding"/>
    <property type="evidence" value="ECO:0007669"/>
    <property type="project" value="InterPro"/>
</dbReference>
<dbReference type="PIRSF" id="PIRSF006019">
    <property type="entry name" value="dCMP_deaminase"/>
    <property type="match status" value="1"/>
</dbReference>
<dbReference type="InterPro" id="IPR015517">
    <property type="entry name" value="dCMP_deaminase-rel"/>
</dbReference>
<sequence>MTDTRISWRKYFMNIANEVATRSTCDRKHVGAVIVRDKTLLSTGYNGSIRGLPHCDEVGHEMENDHCIRTIHAEANAIVQAARNGVQIDNTEIFITASPCYDCFKMIANAGIKIIYYGEFYREERIITHAKELGIKLVHLEM</sequence>
<dbReference type="PROSITE" id="PS00903">
    <property type="entry name" value="CYT_DCMP_DEAMINASES_1"/>
    <property type="match status" value="1"/>
</dbReference>
<dbReference type="GO" id="GO:0006220">
    <property type="term" value="P:pyrimidine nucleotide metabolic process"/>
    <property type="evidence" value="ECO:0007669"/>
    <property type="project" value="InterPro"/>
</dbReference>
<evidence type="ECO:0000256" key="2">
    <source>
        <dbReference type="ARBA" id="ARBA00006576"/>
    </source>
</evidence>
<name>A0A381WRE8_9ZZZZ</name>
<evidence type="ECO:0000256" key="3">
    <source>
        <dbReference type="ARBA" id="ARBA00022723"/>
    </source>
</evidence>
<comment type="similarity">
    <text evidence="2">Belongs to the cytidine and deoxycytidylate deaminase family.</text>
</comment>
<evidence type="ECO:0000259" key="6">
    <source>
        <dbReference type="PROSITE" id="PS51747"/>
    </source>
</evidence>
<dbReference type="AlphaFoldDB" id="A0A381WRE8"/>
<dbReference type="EMBL" id="UINC01012602">
    <property type="protein sequence ID" value="SVA54942.1"/>
    <property type="molecule type" value="Genomic_DNA"/>
</dbReference>
<dbReference type="InterPro" id="IPR035105">
    <property type="entry name" value="Deoxycytidylate_deaminase_dom"/>
</dbReference>
<evidence type="ECO:0000256" key="5">
    <source>
        <dbReference type="ARBA" id="ARBA00022833"/>
    </source>
</evidence>
<dbReference type="PANTHER" id="PTHR11086:SF18">
    <property type="entry name" value="DEOXYCYTIDYLATE DEAMINASE"/>
    <property type="match status" value="1"/>
</dbReference>
<evidence type="ECO:0000256" key="4">
    <source>
        <dbReference type="ARBA" id="ARBA00022801"/>
    </source>
</evidence>
<evidence type="ECO:0000256" key="1">
    <source>
        <dbReference type="ARBA" id="ARBA00001947"/>
    </source>
</evidence>
<dbReference type="InterPro" id="IPR016193">
    <property type="entry name" value="Cytidine_deaminase-like"/>
</dbReference>
<reference evidence="7" key="1">
    <citation type="submission" date="2018-05" db="EMBL/GenBank/DDBJ databases">
        <authorList>
            <person name="Lanie J.A."/>
            <person name="Ng W.-L."/>
            <person name="Kazmierczak K.M."/>
            <person name="Andrzejewski T.M."/>
            <person name="Davidsen T.M."/>
            <person name="Wayne K.J."/>
            <person name="Tettelin H."/>
            <person name="Glass J.I."/>
            <person name="Rusch D."/>
            <person name="Podicherti R."/>
            <person name="Tsui H.-C.T."/>
            <person name="Winkler M.E."/>
        </authorList>
    </citation>
    <scope>NUCLEOTIDE SEQUENCE</scope>
</reference>
<proteinExistence type="inferred from homology"/>
<keyword evidence="3" id="KW-0479">Metal-binding</keyword>
<dbReference type="SUPFAM" id="SSF53927">
    <property type="entry name" value="Cytidine deaminase-like"/>
    <property type="match status" value="1"/>
</dbReference>
<evidence type="ECO:0000313" key="7">
    <source>
        <dbReference type="EMBL" id="SVA54942.1"/>
    </source>
</evidence>
<organism evidence="7">
    <name type="scientific">marine metagenome</name>
    <dbReference type="NCBI Taxonomy" id="408172"/>
    <lineage>
        <taxon>unclassified sequences</taxon>
        <taxon>metagenomes</taxon>
        <taxon>ecological metagenomes</taxon>
    </lineage>
</organism>
<gene>
    <name evidence="7" type="ORF">METZ01_LOCUS107796</name>
</gene>
<dbReference type="Gene3D" id="3.40.140.10">
    <property type="entry name" value="Cytidine Deaminase, domain 2"/>
    <property type="match status" value="1"/>
</dbReference>
<dbReference type="PROSITE" id="PS51747">
    <property type="entry name" value="CYT_DCMP_DEAMINASES_2"/>
    <property type="match status" value="1"/>
</dbReference>
<keyword evidence="5" id="KW-0862">Zinc</keyword>
<protein>
    <recommendedName>
        <fullName evidence="6">CMP/dCMP-type deaminase domain-containing protein</fullName>
    </recommendedName>
</protein>
<dbReference type="GO" id="GO:0005737">
    <property type="term" value="C:cytoplasm"/>
    <property type="evidence" value="ECO:0007669"/>
    <property type="project" value="TreeGrafter"/>
</dbReference>
<dbReference type="InterPro" id="IPR016192">
    <property type="entry name" value="APOBEC/CMP_deaminase_Zn-bd"/>
</dbReference>
<dbReference type="InterPro" id="IPR016473">
    <property type="entry name" value="dCMP_deaminase"/>
</dbReference>
<comment type="cofactor">
    <cofactor evidence="1">
        <name>Zn(2+)</name>
        <dbReference type="ChEBI" id="CHEBI:29105"/>
    </cofactor>
</comment>
<dbReference type="CDD" id="cd01286">
    <property type="entry name" value="deoxycytidylate_deaminase"/>
    <property type="match status" value="1"/>
</dbReference>
<keyword evidence="4" id="KW-0378">Hydrolase</keyword>
<dbReference type="GO" id="GO:0004132">
    <property type="term" value="F:dCMP deaminase activity"/>
    <property type="evidence" value="ECO:0007669"/>
    <property type="project" value="InterPro"/>
</dbReference>